<evidence type="ECO:0000256" key="1">
    <source>
        <dbReference type="SAM" id="MobiDB-lite"/>
    </source>
</evidence>
<feature type="region of interest" description="Disordered" evidence="1">
    <location>
        <begin position="65"/>
        <end position="95"/>
    </location>
</feature>
<proteinExistence type="predicted"/>
<name>A0A0E0KMV7_ORYPU</name>
<dbReference type="Proteomes" id="UP000026962">
    <property type="component" value="Chromosome 4"/>
</dbReference>
<dbReference type="AlphaFoldDB" id="A0A0E0KMV7"/>
<dbReference type="EnsemblPlants" id="OPUNC04G02840.1">
    <property type="protein sequence ID" value="OPUNC04G02840.1"/>
    <property type="gene ID" value="OPUNC04G02840"/>
</dbReference>
<keyword evidence="3" id="KW-1185">Reference proteome</keyword>
<accession>A0A0E0KMV7</accession>
<reference evidence="2" key="1">
    <citation type="submission" date="2015-04" db="UniProtKB">
        <authorList>
            <consortium name="EnsemblPlants"/>
        </authorList>
    </citation>
    <scope>IDENTIFICATION</scope>
</reference>
<dbReference type="Gramene" id="OPUNC04G02840.1">
    <property type="protein sequence ID" value="OPUNC04G02840.1"/>
    <property type="gene ID" value="OPUNC04G02840"/>
</dbReference>
<evidence type="ECO:0000313" key="3">
    <source>
        <dbReference type="Proteomes" id="UP000026962"/>
    </source>
</evidence>
<evidence type="ECO:0000313" key="2">
    <source>
        <dbReference type="EnsemblPlants" id="OPUNC04G02840.1"/>
    </source>
</evidence>
<reference evidence="2" key="2">
    <citation type="submission" date="2018-05" db="EMBL/GenBank/DDBJ databases">
        <title>OpunRS2 (Oryza punctata Reference Sequence Version 2).</title>
        <authorList>
            <person name="Zhang J."/>
            <person name="Kudrna D."/>
            <person name="Lee S."/>
            <person name="Talag J."/>
            <person name="Welchert J."/>
            <person name="Wing R.A."/>
        </authorList>
    </citation>
    <scope>NUCLEOTIDE SEQUENCE [LARGE SCALE GENOMIC DNA]</scope>
</reference>
<sequence>MARGGEKATPTAAERSQQPSLLPDLAEGSPITSSVGSLPSPAGPRHRRSWAAHCCRSWGPYRCPLAPDTTARGSSRPPLPLDQAEESSTPPPPLP</sequence>
<organism evidence="2">
    <name type="scientific">Oryza punctata</name>
    <name type="common">Red rice</name>
    <dbReference type="NCBI Taxonomy" id="4537"/>
    <lineage>
        <taxon>Eukaryota</taxon>
        <taxon>Viridiplantae</taxon>
        <taxon>Streptophyta</taxon>
        <taxon>Embryophyta</taxon>
        <taxon>Tracheophyta</taxon>
        <taxon>Spermatophyta</taxon>
        <taxon>Magnoliopsida</taxon>
        <taxon>Liliopsida</taxon>
        <taxon>Poales</taxon>
        <taxon>Poaceae</taxon>
        <taxon>BOP clade</taxon>
        <taxon>Oryzoideae</taxon>
        <taxon>Oryzeae</taxon>
        <taxon>Oryzinae</taxon>
        <taxon>Oryza</taxon>
    </lineage>
</organism>
<protein>
    <submittedName>
        <fullName evidence="2">Uncharacterized protein</fullName>
    </submittedName>
</protein>
<feature type="region of interest" description="Disordered" evidence="1">
    <location>
        <begin position="1"/>
        <end position="49"/>
    </location>
</feature>
<dbReference type="HOGENOM" id="CLU_2376498_0_0_1"/>